<evidence type="ECO:0000313" key="3">
    <source>
        <dbReference type="Proteomes" id="UP000092460"/>
    </source>
</evidence>
<feature type="transmembrane region" description="Helical" evidence="1">
    <location>
        <begin position="21"/>
        <end position="44"/>
    </location>
</feature>
<protein>
    <submittedName>
        <fullName evidence="2">Uncharacterized protein</fullName>
    </submittedName>
</protein>
<dbReference type="EnsemblMetazoa" id="GPPI004552-RA">
    <property type="protein sequence ID" value="GPPI004552-PA"/>
    <property type="gene ID" value="GPPI004552"/>
</dbReference>
<evidence type="ECO:0000256" key="1">
    <source>
        <dbReference type="SAM" id="Phobius"/>
    </source>
</evidence>
<sequence>MFMQSYRDEAALQKNFSPIEMAIVTLGSPTRGMAFCLVSGALFYENLIAMAVVAVAAVILVLGVIVNLGNVAFLPSFVPRTIHTSNK</sequence>
<reference evidence="2" key="2">
    <citation type="submission" date="2020-05" db="UniProtKB">
        <authorList>
            <consortium name="EnsemblMetazoa"/>
        </authorList>
    </citation>
    <scope>IDENTIFICATION</scope>
    <source>
        <strain evidence="2">IAEA</strain>
    </source>
</reference>
<reference evidence="3" key="1">
    <citation type="submission" date="2015-01" db="EMBL/GenBank/DDBJ databases">
        <authorList>
            <person name="Aksoy S."/>
            <person name="Warren W."/>
            <person name="Wilson R.K."/>
        </authorList>
    </citation>
    <scope>NUCLEOTIDE SEQUENCE [LARGE SCALE GENOMIC DNA]</scope>
    <source>
        <strain evidence="3">IAEA</strain>
    </source>
</reference>
<dbReference type="VEuPathDB" id="VectorBase:GPPI004552"/>
<feature type="transmembrane region" description="Helical" evidence="1">
    <location>
        <begin position="50"/>
        <end position="78"/>
    </location>
</feature>
<keyword evidence="1" id="KW-0472">Membrane</keyword>
<keyword evidence="1" id="KW-1133">Transmembrane helix</keyword>
<dbReference type="EMBL" id="JXJN01001669">
    <property type="status" value="NOT_ANNOTATED_CDS"/>
    <property type="molecule type" value="Genomic_DNA"/>
</dbReference>
<organism evidence="2 3">
    <name type="scientific">Glossina palpalis gambiensis</name>
    <dbReference type="NCBI Taxonomy" id="67801"/>
    <lineage>
        <taxon>Eukaryota</taxon>
        <taxon>Metazoa</taxon>
        <taxon>Ecdysozoa</taxon>
        <taxon>Arthropoda</taxon>
        <taxon>Hexapoda</taxon>
        <taxon>Insecta</taxon>
        <taxon>Pterygota</taxon>
        <taxon>Neoptera</taxon>
        <taxon>Endopterygota</taxon>
        <taxon>Diptera</taxon>
        <taxon>Brachycera</taxon>
        <taxon>Muscomorpha</taxon>
        <taxon>Hippoboscoidea</taxon>
        <taxon>Glossinidae</taxon>
        <taxon>Glossina</taxon>
    </lineage>
</organism>
<dbReference type="EMBL" id="JXJN01001668">
    <property type="status" value="NOT_ANNOTATED_CDS"/>
    <property type="molecule type" value="Genomic_DNA"/>
</dbReference>
<proteinExistence type="predicted"/>
<evidence type="ECO:0000313" key="2">
    <source>
        <dbReference type="EnsemblMetazoa" id="GPPI004552-PA"/>
    </source>
</evidence>
<dbReference type="Proteomes" id="UP000092460">
    <property type="component" value="Unassembled WGS sequence"/>
</dbReference>
<keyword evidence="3" id="KW-1185">Reference proteome</keyword>
<name>A0A1B0AQ47_9MUSC</name>
<accession>A0A1B0AQ47</accession>
<dbReference type="AlphaFoldDB" id="A0A1B0AQ47"/>
<keyword evidence="1" id="KW-0812">Transmembrane</keyword>